<dbReference type="InterPro" id="IPR012495">
    <property type="entry name" value="TadE-like_dom"/>
</dbReference>
<keyword evidence="2" id="KW-1133">Transmembrane helix</keyword>
<feature type="compositionally biased region" description="Gly residues" evidence="1">
    <location>
        <begin position="1"/>
        <end position="25"/>
    </location>
</feature>
<accession>A0ABN0TNR5</accession>
<dbReference type="Proteomes" id="UP001500967">
    <property type="component" value="Unassembled WGS sequence"/>
</dbReference>
<keyword evidence="2" id="KW-0812">Transmembrane</keyword>
<dbReference type="EMBL" id="BAAAGX010000005">
    <property type="protein sequence ID" value="GAA0226320.1"/>
    <property type="molecule type" value="Genomic_DNA"/>
</dbReference>
<evidence type="ECO:0000313" key="4">
    <source>
        <dbReference type="EMBL" id="GAA0226320.1"/>
    </source>
</evidence>
<feature type="transmembrane region" description="Helical" evidence="2">
    <location>
        <begin position="58"/>
        <end position="81"/>
    </location>
</feature>
<comment type="caution">
    <text evidence="4">The sequence shown here is derived from an EMBL/GenBank/DDBJ whole genome shotgun (WGS) entry which is preliminary data.</text>
</comment>
<proteinExistence type="predicted"/>
<keyword evidence="2" id="KW-0472">Membrane</keyword>
<gene>
    <name evidence="4" type="ORF">GCM10009539_09510</name>
</gene>
<protein>
    <recommendedName>
        <fullName evidence="3">TadE-like domain-containing protein</fullName>
    </recommendedName>
</protein>
<evidence type="ECO:0000256" key="2">
    <source>
        <dbReference type="SAM" id="Phobius"/>
    </source>
</evidence>
<evidence type="ECO:0000313" key="5">
    <source>
        <dbReference type="Proteomes" id="UP001500967"/>
    </source>
</evidence>
<name>A0ABN0TNR5_9ACTN</name>
<evidence type="ECO:0000256" key="1">
    <source>
        <dbReference type="SAM" id="MobiDB-lite"/>
    </source>
</evidence>
<evidence type="ECO:0000259" key="3">
    <source>
        <dbReference type="Pfam" id="PF07811"/>
    </source>
</evidence>
<reference evidence="4 5" key="1">
    <citation type="journal article" date="2019" name="Int. J. Syst. Evol. Microbiol.">
        <title>The Global Catalogue of Microorganisms (GCM) 10K type strain sequencing project: providing services to taxonomists for standard genome sequencing and annotation.</title>
        <authorList>
            <consortium name="The Broad Institute Genomics Platform"/>
            <consortium name="The Broad Institute Genome Sequencing Center for Infectious Disease"/>
            <person name="Wu L."/>
            <person name="Ma J."/>
        </authorList>
    </citation>
    <scope>NUCLEOTIDE SEQUENCE [LARGE SCALE GENOMIC DNA]</scope>
    <source>
        <strain evidence="4 5">JCM 10425</strain>
    </source>
</reference>
<dbReference type="Pfam" id="PF07811">
    <property type="entry name" value="TadE"/>
    <property type="match status" value="1"/>
</dbReference>
<organism evidence="4 5">
    <name type="scientific">Cryptosporangium japonicum</name>
    <dbReference type="NCBI Taxonomy" id="80872"/>
    <lineage>
        <taxon>Bacteria</taxon>
        <taxon>Bacillati</taxon>
        <taxon>Actinomycetota</taxon>
        <taxon>Actinomycetes</taxon>
        <taxon>Cryptosporangiales</taxon>
        <taxon>Cryptosporangiaceae</taxon>
        <taxon>Cryptosporangium</taxon>
    </lineage>
</organism>
<feature type="region of interest" description="Disordered" evidence="1">
    <location>
        <begin position="1"/>
        <end position="29"/>
    </location>
</feature>
<sequence length="176" mass="17856">MGSGGRLGSGDRVGSGGRLGSGDRSGSGRRVGALARVHPVAPATSVVRGDRGSAVVEFALVSVVLLLLLLGVLQVAVYLYVRNIAAACAAEGARFAANADVDVGQGAERAEEILRRGAGTSVAERVTCIGRDELGEGGLRLVAVECAGALPVFFAPVGDTLPLRVTAHAVEESRPQ</sequence>
<keyword evidence="5" id="KW-1185">Reference proteome</keyword>
<feature type="domain" description="TadE-like" evidence="3">
    <location>
        <begin position="52"/>
        <end position="94"/>
    </location>
</feature>